<proteinExistence type="inferred from homology"/>
<name>A0AAP2CIM4_9BACT</name>
<dbReference type="InterPro" id="IPR004193">
    <property type="entry name" value="Glyco_hydro_13_N"/>
</dbReference>
<protein>
    <recommendedName>
        <fullName evidence="4">1,4-alpha-glucan branching enzyme</fullName>
        <ecNumber evidence="4">2.4.1.18</ecNumber>
    </recommendedName>
</protein>
<comment type="catalytic activity">
    <reaction evidence="1">
        <text>Transfers a segment of a (1-&gt;4)-alpha-D-glucan chain to a primary hydroxy group in a similar glucan chain.</text>
        <dbReference type="EC" id="2.4.1.18"/>
    </reaction>
</comment>
<dbReference type="Gene3D" id="2.60.40.1180">
    <property type="entry name" value="Golgi alpha-mannosidase II"/>
    <property type="match status" value="1"/>
</dbReference>
<dbReference type="InterPro" id="IPR037439">
    <property type="entry name" value="Branching_enzy"/>
</dbReference>
<keyword evidence="5" id="KW-0808">Transferase</keyword>
<evidence type="ECO:0000256" key="2">
    <source>
        <dbReference type="ARBA" id="ARBA00002953"/>
    </source>
</evidence>
<dbReference type="GO" id="GO:0004553">
    <property type="term" value="F:hydrolase activity, hydrolyzing O-glycosyl compounds"/>
    <property type="evidence" value="ECO:0007669"/>
    <property type="project" value="InterPro"/>
</dbReference>
<dbReference type="Gene3D" id="2.60.40.10">
    <property type="entry name" value="Immunoglobulins"/>
    <property type="match status" value="1"/>
</dbReference>
<dbReference type="EC" id="2.4.1.18" evidence="4"/>
<dbReference type="SMART" id="SM00642">
    <property type="entry name" value="Aamy"/>
    <property type="match status" value="1"/>
</dbReference>
<feature type="domain" description="Glycosyl hydrolase family 13 catalytic" evidence="8">
    <location>
        <begin position="110"/>
        <end position="467"/>
    </location>
</feature>
<dbReference type="Pfam" id="PF02922">
    <property type="entry name" value="CBM_48"/>
    <property type="match status" value="1"/>
</dbReference>
<evidence type="ECO:0000256" key="5">
    <source>
        <dbReference type="ARBA" id="ARBA00022679"/>
    </source>
</evidence>
<accession>A0AAP2CIM4</accession>
<dbReference type="InterPro" id="IPR044143">
    <property type="entry name" value="GlgB_N_E_set_prok"/>
</dbReference>
<comment type="caution">
    <text evidence="9">The sequence shown here is derived from an EMBL/GenBank/DDBJ whole genome shotgun (WGS) entry which is preliminary data.</text>
</comment>
<keyword evidence="6" id="KW-0119">Carbohydrate metabolism</keyword>
<dbReference type="SUPFAM" id="SSF51445">
    <property type="entry name" value="(Trans)glycosidases"/>
    <property type="match status" value="1"/>
</dbReference>
<evidence type="ECO:0000256" key="6">
    <source>
        <dbReference type="ARBA" id="ARBA00023277"/>
    </source>
</evidence>
<evidence type="ECO:0000259" key="8">
    <source>
        <dbReference type="SMART" id="SM00642"/>
    </source>
</evidence>
<comment type="function">
    <text evidence="2">Catalyzes the formation of the alpha-1,6-glucosidic linkages in glycogen by scission of a 1,4-alpha-linked oligosaccharide from growing alpha-1,4-glucan chains and the subsequent attachment of the oligosaccharide to the alpha-1,6 position.</text>
</comment>
<dbReference type="Pfam" id="PF00128">
    <property type="entry name" value="Alpha-amylase"/>
    <property type="match status" value="2"/>
</dbReference>
<feature type="active site" description="Nucleophile" evidence="7">
    <location>
        <position position="270"/>
    </location>
</feature>
<dbReference type="GO" id="GO:0003844">
    <property type="term" value="F:1,4-alpha-glucan branching enzyme activity"/>
    <property type="evidence" value="ECO:0007669"/>
    <property type="project" value="UniProtKB-EC"/>
</dbReference>
<dbReference type="InterPro" id="IPR013783">
    <property type="entry name" value="Ig-like_fold"/>
</dbReference>
<dbReference type="InterPro" id="IPR013780">
    <property type="entry name" value="Glyco_hydro_b"/>
</dbReference>
<evidence type="ECO:0000256" key="7">
    <source>
        <dbReference type="PIRSR" id="PIRSR000463-1"/>
    </source>
</evidence>
<keyword evidence="10" id="KW-1185">Reference proteome</keyword>
<dbReference type="Proteomes" id="UP001319104">
    <property type="component" value="Unassembled WGS sequence"/>
</dbReference>
<dbReference type="GO" id="GO:0005978">
    <property type="term" value="P:glycogen biosynthetic process"/>
    <property type="evidence" value="ECO:0007669"/>
    <property type="project" value="InterPro"/>
</dbReference>
<evidence type="ECO:0000256" key="4">
    <source>
        <dbReference type="ARBA" id="ARBA00012541"/>
    </source>
</evidence>
<reference evidence="9 10" key="1">
    <citation type="submission" date="2021-05" db="EMBL/GenBank/DDBJ databases">
        <authorList>
            <person name="Zhang Z.D."/>
            <person name="Osman G."/>
        </authorList>
    </citation>
    <scope>NUCLEOTIDE SEQUENCE [LARGE SCALE GENOMIC DNA]</scope>
    <source>
        <strain evidence="9 10">KCTC 32217</strain>
    </source>
</reference>
<dbReference type="CDD" id="cd02855">
    <property type="entry name" value="E_set_GBE_prok_N"/>
    <property type="match status" value="1"/>
</dbReference>
<evidence type="ECO:0000256" key="3">
    <source>
        <dbReference type="ARBA" id="ARBA00009000"/>
    </source>
</evidence>
<dbReference type="Pfam" id="PF02806">
    <property type="entry name" value="Alpha-amylase_C"/>
    <property type="match status" value="1"/>
</dbReference>
<evidence type="ECO:0000256" key="1">
    <source>
        <dbReference type="ARBA" id="ARBA00000826"/>
    </source>
</evidence>
<comment type="similarity">
    <text evidence="3">Belongs to the glycosyl hydrolase 13 family. GlgB subfamily.</text>
</comment>
<gene>
    <name evidence="9" type="ORF">KI659_15555</name>
</gene>
<dbReference type="InterPro" id="IPR006047">
    <property type="entry name" value="GH13_cat_dom"/>
</dbReference>
<evidence type="ECO:0000313" key="10">
    <source>
        <dbReference type="Proteomes" id="UP001319104"/>
    </source>
</evidence>
<organism evidence="9 10">
    <name type="scientific">Litoribacter ruber</name>
    <dbReference type="NCBI Taxonomy" id="702568"/>
    <lineage>
        <taxon>Bacteria</taxon>
        <taxon>Pseudomonadati</taxon>
        <taxon>Bacteroidota</taxon>
        <taxon>Cytophagia</taxon>
        <taxon>Cytophagales</taxon>
        <taxon>Cyclobacteriaceae</taxon>
        <taxon>Litoribacter</taxon>
    </lineage>
</organism>
<dbReference type="InterPro" id="IPR006048">
    <property type="entry name" value="A-amylase/branching_C"/>
</dbReference>
<dbReference type="PIRSF" id="PIRSF000463">
    <property type="entry name" value="GlgB"/>
    <property type="match status" value="1"/>
</dbReference>
<sequence>MGASLHEEGCFFKLWAPHAQSVHVIGDFNDWKPGEPLEKDDHGIWQGSIRNAQEGQEYRYLLNKGDQEFSRIDPYAKEVTHSMGNSVICTPLPPIGHFDPPPLHQAIIYELHVGTFYKTSEEGPGTFADVIEKLDYLQELGVNIIKVMPVHEFAGSFSWGYNPSHLFAVETSYGGRKEFRKLIDEAHTRGIAVVLDVVYNHWGPTDLDLWRFDGWYEGEGGGIFFYNDDRGETPWGHTRPDFGRPEVRKFIFDNVMFWLNEIGVDGLRWDGTALIRNCKGEEHLKDQDLADGWSLMQWANEESRKVKPKVILIAEDVRGNGTLTEKTEEGGAGFDAQWNSIFVEHIKPSLADDAQWHMDQVIEALEFRYKHNAFERIVFSESHDAVAIEDQRLPEEASPGQADSWIAKKKSALGAVLTMTAPGIPMIFQGQEFLKAGAFDEKDFINWDRLEQRKGIFKLYQDLISLRLNKEHKSHALSGQHIEILHAHAETRVVTYKRWADNADEAVYVIINFSQDTHEDYWLPFPGEGDWVTIFNSDSKIYDEEFGNLGPTKLEVHQDEEGNSSHSIILPPYSAIIMYRE</sequence>
<feature type="active site" description="Proton donor" evidence="7">
    <location>
        <position position="315"/>
    </location>
</feature>
<evidence type="ECO:0000313" key="9">
    <source>
        <dbReference type="EMBL" id="MBS9525433.1"/>
    </source>
</evidence>
<dbReference type="PANTHER" id="PTHR43651:SF11">
    <property type="entry name" value="MALTO-OLIGOSYLTREHALOSE TREHALOHYDROLASE"/>
    <property type="match status" value="1"/>
</dbReference>
<dbReference type="GO" id="GO:0043169">
    <property type="term" value="F:cation binding"/>
    <property type="evidence" value="ECO:0007669"/>
    <property type="project" value="InterPro"/>
</dbReference>
<dbReference type="PANTHER" id="PTHR43651">
    <property type="entry name" value="1,4-ALPHA-GLUCAN-BRANCHING ENZYME"/>
    <property type="match status" value="1"/>
</dbReference>
<dbReference type="SUPFAM" id="SSF51011">
    <property type="entry name" value="Glycosyl hydrolase domain"/>
    <property type="match status" value="1"/>
</dbReference>
<dbReference type="Gene3D" id="3.20.20.80">
    <property type="entry name" value="Glycosidases"/>
    <property type="match status" value="1"/>
</dbReference>
<dbReference type="RefSeq" id="WP_213946293.1">
    <property type="nucleotide sequence ID" value="NZ_JAHCMY010000012.1"/>
</dbReference>
<dbReference type="EMBL" id="JAHCMY010000012">
    <property type="protein sequence ID" value="MBS9525433.1"/>
    <property type="molecule type" value="Genomic_DNA"/>
</dbReference>
<dbReference type="CDD" id="cd11325">
    <property type="entry name" value="AmyAc_GTHase"/>
    <property type="match status" value="1"/>
</dbReference>
<dbReference type="InterPro" id="IPR017853">
    <property type="entry name" value="GH"/>
</dbReference>
<dbReference type="SUPFAM" id="SSF81296">
    <property type="entry name" value="E set domains"/>
    <property type="match status" value="1"/>
</dbReference>
<dbReference type="AlphaFoldDB" id="A0AAP2CIM4"/>
<dbReference type="InterPro" id="IPR014756">
    <property type="entry name" value="Ig_E-set"/>
</dbReference>